<keyword evidence="1" id="KW-0732">Signal</keyword>
<gene>
    <name evidence="4" type="ORF">GCM10023189_15440</name>
</gene>
<dbReference type="Gene3D" id="2.60.40.10">
    <property type="entry name" value="Immunoglobulins"/>
    <property type="match status" value="1"/>
</dbReference>
<dbReference type="InterPro" id="IPR025277">
    <property type="entry name" value="Apiosidase-like_cat_dom"/>
</dbReference>
<feature type="domain" description="DUF5060" evidence="3">
    <location>
        <begin position="34"/>
        <end position="102"/>
    </location>
</feature>
<accession>A0ABP8MNG3</accession>
<dbReference type="PANTHER" id="PTHR37836:SF2">
    <property type="entry name" value="DUF4038 DOMAIN-CONTAINING PROTEIN"/>
    <property type="match status" value="1"/>
</dbReference>
<dbReference type="EMBL" id="BAABHD010000021">
    <property type="protein sequence ID" value="GAA4452284.1"/>
    <property type="molecule type" value="Genomic_DNA"/>
</dbReference>
<evidence type="ECO:0000259" key="3">
    <source>
        <dbReference type="Pfam" id="PF16586"/>
    </source>
</evidence>
<protein>
    <submittedName>
        <fullName evidence="4">DUF5605 domain-containing protein</fullName>
    </submittedName>
</protein>
<dbReference type="Gene3D" id="3.20.20.80">
    <property type="entry name" value="Glycosidases"/>
    <property type="match status" value="1"/>
</dbReference>
<dbReference type="RefSeq" id="WP_345242229.1">
    <property type="nucleotide sequence ID" value="NZ_BAABHD010000021.1"/>
</dbReference>
<dbReference type="Pfam" id="PF16586">
    <property type="entry name" value="DUF5060"/>
    <property type="match status" value="1"/>
</dbReference>
<dbReference type="SUPFAM" id="SSF51445">
    <property type="entry name" value="(Trans)glycosidases"/>
    <property type="match status" value="1"/>
</dbReference>
<keyword evidence="5" id="KW-1185">Reference proteome</keyword>
<feature type="domain" description="Apiosidase-like catalytic" evidence="2">
    <location>
        <begin position="140"/>
        <end position="421"/>
    </location>
</feature>
<organism evidence="4 5">
    <name type="scientific">Nibrella saemangeumensis</name>
    <dbReference type="NCBI Taxonomy" id="1084526"/>
    <lineage>
        <taxon>Bacteria</taxon>
        <taxon>Pseudomonadati</taxon>
        <taxon>Bacteroidota</taxon>
        <taxon>Cytophagia</taxon>
        <taxon>Cytophagales</taxon>
        <taxon>Spirosomataceae</taxon>
        <taxon>Nibrella</taxon>
    </lineage>
</organism>
<dbReference type="Pfam" id="PF13204">
    <property type="entry name" value="Apiosidase"/>
    <property type="match status" value="1"/>
</dbReference>
<reference evidence="5" key="1">
    <citation type="journal article" date="2019" name="Int. J. Syst. Evol. Microbiol.">
        <title>The Global Catalogue of Microorganisms (GCM) 10K type strain sequencing project: providing services to taxonomists for standard genome sequencing and annotation.</title>
        <authorList>
            <consortium name="The Broad Institute Genomics Platform"/>
            <consortium name="The Broad Institute Genome Sequencing Center for Infectious Disease"/>
            <person name="Wu L."/>
            <person name="Ma J."/>
        </authorList>
    </citation>
    <scope>NUCLEOTIDE SEQUENCE [LARGE SCALE GENOMIC DNA]</scope>
    <source>
        <strain evidence="5">JCM 17927</strain>
    </source>
</reference>
<name>A0ABP8MNG3_9BACT</name>
<evidence type="ECO:0000256" key="1">
    <source>
        <dbReference type="SAM" id="SignalP"/>
    </source>
</evidence>
<proteinExistence type="predicted"/>
<comment type="caution">
    <text evidence="4">The sequence shown here is derived from an EMBL/GenBank/DDBJ whole genome shotgun (WGS) entry which is preliminary data.</text>
</comment>
<dbReference type="Proteomes" id="UP001501175">
    <property type="component" value="Unassembled WGS sequence"/>
</dbReference>
<dbReference type="InterPro" id="IPR013783">
    <property type="entry name" value="Ig-like_fold"/>
</dbReference>
<dbReference type="InterPro" id="IPR032260">
    <property type="entry name" value="DUF5060"/>
</dbReference>
<feature type="chain" id="PRO_5047481495" evidence="1">
    <location>
        <begin position="19"/>
        <end position="554"/>
    </location>
</feature>
<dbReference type="InterPro" id="IPR017853">
    <property type="entry name" value="GH"/>
</dbReference>
<evidence type="ECO:0000313" key="5">
    <source>
        <dbReference type="Proteomes" id="UP001501175"/>
    </source>
</evidence>
<dbReference type="PANTHER" id="PTHR37836">
    <property type="entry name" value="LMO1036 PROTEIN"/>
    <property type="match status" value="1"/>
</dbReference>
<evidence type="ECO:0000259" key="2">
    <source>
        <dbReference type="Pfam" id="PF13204"/>
    </source>
</evidence>
<sequence>MKSLHLLVLCLLSHPLLAQRLPQNAFALQRDKVDVYDYAEVTLRLPAFRAGNPFTEVPLTGTFRHESGDSVRVEGFCDAQDGSLHRVRFMPTRPGTYRFTIRGQYNGKFIQYAGSLTAVPAGRKGMVRVDPQHPYHFIWEGTGEHYFWNGTTTYWLMGWKNEQTIRDAIDRLAKLKINRIRVVINGRQPGGDRWAEPMVQDCDEFTLKLNPWVAKDPTSLDTPGFDVTRYNVAHWQRIDRMLAFARERNVNVSLIFYVDGMDHGSDPFRKANMGGEDEKRYYRYAVNRFGAFSNVMWDVTNEYHLFRNEAWAEQMGSYLRERDPYKHLTSIHGHGSFPFRASAWTDFAMTQDWDECGGYYKMLSNRQQQAQTGVPKPQINEEYGYEDHYPEWGCGPMGKKVAPGRDAKTRTRLAWEICMAGGYQTTGERADRGSCAGNNTGGGWINGRGDSTMIMLHYYGVMYDVFTSVDYWRMAPNNALTHHGTLCLANPDNSQYLLYVQSGTPILNTPKQDYTVRIVDIWTGQSRLMPDFKGGIWVGPQDLGSDKAIVLQRK</sequence>
<feature type="signal peptide" evidence="1">
    <location>
        <begin position="1"/>
        <end position="18"/>
    </location>
</feature>
<evidence type="ECO:0000313" key="4">
    <source>
        <dbReference type="EMBL" id="GAA4452284.1"/>
    </source>
</evidence>